<dbReference type="Gene3D" id="3.30.70.141">
    <property type="entry name" value="Nucleoside diphosphate kinase-like domain"/>
    <property type="match status" value="1"/>
</dbReference>
<proteinExistence type="inferred from homology"/>
<accession>A0A8S5TGB5</accession>
<dbReference type="SUPFAM" id="SSF54919">
    <property type="entry name" value="Nucleoside diphosphate kinase, NDK"/>
    <property type="match status" value="1"/>
</dbReference>
<feature type="domain" description="Nucleoside diphosphate kinase-like" evidence="2">
    <location>
        <begin position="17"/>
        <end position="130"/>
    </location>
</feature>
<evidence type="ECO:0000256" key="1">
    <source>
        <dbReference type="ARBA" id="ARBA00008142"/>
    </source>
</evidence>
<organism evidence="3">
    <name type="scientific">Phage sp. ctL4h4</name>
    <dbReference type="NCBI Taxonomy" id="2828005"/>
    <lineage>
        <taxon>Viruses</taxon>
    </lineage>
</organism>
<dbReference type="InterPro" id="IPR036850">
    <property type="entry name" value="NDK-like_dom_sf"/>
</dbReference>
<dbReference type="PANTHER" id="PTHR46161">
    <property type="entry name" value="NUCLEOSIDE DIPHOSPHATE KINASE"/>
    <property type="match status" value="1"/>
</dbReference>
<dbReference type="PANTHER" id="PTHR46161:SF1">
    <property type="entry name" value="NUCLEOSIDE DIPHOSPHATE KINASE HOMOLOG 5"/>
    <property type="match status" value="1"/>
</dbReference>
<evidence type="ECO:0000259" key="2">
    <source>
        <dbReference type="SMART" id="SM00562"/>
    </source>
</evidence>
<reference evidence="3" key="1">
    <citation type="journal article" date="2021" name="Proc. Natl. Acad. Sci. U.S.A.">
        <title>A Catalog of Tens of Thousands of Viruses from Human Metagenomes Reveals Hidden Associations with Chronic Diseases.</title>
        <authorList>
            <person name="Tisza M.J."/>
            <person name="Buck C.B."/>
        </authorList>
    </citation>
    <scope>NUCLEOTIDE SEQUENCE</scope>
    <source>
        <strain evidence="3">CtL4h4</strain>
    </source>
</reference>
<protein>
    <recommendedName>
        <fullName evidence="2">Nucleoside diphosphate kinase-like domain-containing protein</fullName>
    </recommendedName>
</protein>
<comment type="similarity">
    <text evidence="1">Belongs to the NDK family.</text>
</comment>
<sequence length="134" mass="15431">MKLNENYMGSGTCDWIFTVVKPGFLDKAQDVIKTFEERGWEVLKTCPKKLSIAEARKLYAVHKKEDFYKSLCNYMASGLSLGIIFRKKNCADVFTAANSVKKFIRKKWGESDMRNVLHSSDSFSNMEIESSIYF</sequence>
<dbReference type="InterPro" id="IPR034907">
    <property type="entry name" value="NDK-like_dom"/>
</dbReference>
<dbReference type="EMBL" id="BK032819">
    <property type="protein sequence ID" value="DAF62023.1"/>
    <property type="molecule type" value="Genomic_DNA"/>
</dbReference>
<dbReference type="Pfam" id="PF00334">
    <property type="entry name" value="NDK"/>
    <property type="match status" value="1"/>
</dbReference>
<name>A0A8S5TGB5_9VIRU</name>
<evidence type="ECO:0000313" key="3">
    <source>
        <dbReference type="EMBL" id="DAF62023.1"/>
    </source>
</evidence>
<dbReference type="SMART" id="SM00562">
    <property type="entry name" value="NDK"/>
    <property type="match status" value="1"/>
</dbReference>
<dbReference type="PROSITE" id="PS51374">
    <property type="entry name" value="NDPK_LIKE"/>
    <property type="match status" value="1"/>
</dbReference>